<dbReference type="AlphaFoldDB" id="A0A132MN06"/>
<sequence length="204" mass="22138">MHAAPTRIGRVAPGAAEPGDFVSAPSVRWLFTSRAAGVPWLVVRVLLGLAWLRTGWDKVFGPASAAWMEDGAAVRGFVQRAVVASQTGEHPQVAYGWYVDFLRFVGDHSWFFAKLVAFGEVAIGIGLVLGAFTGIAAFCGVVLNFLFVFGGVAGENPAYLIAGILLVLAWRNAGWYGLDRFLLPAFGTPWQRHHPWARGRVEMP</sequence>
<keyword evidence="7" id="KW-1185">Reference proteome</keyword>
<feature type="transmembrane region" description="Helical" evidence="5">
    <location>
        <begin position="121"/>
        <end position="147"/>
    </location>
</feature>
<evidence type="ECO:0000313" key="6">
    <source>
        <dbReference type="EMBL" id="KWW98791.1"/>
    </source>
</evidence>
<dbReference type="STRING" id="1469144.LI90_420"/>
<dbReference type="PANTHER" id="PTHR39157:SF1">
    <property type="entry name" value="DOXX FAMILY PROTEIN"/>
    <property type="match status" value="1"/>
</dbReference>
<evidence type="ECO:0000256" key="2">
    <source>
        <dbReference type="ARBA" id="ARBA00022692"/>
    </source>
</evidence>
<name>A0A132MN06_9ACTN</name>
<dbReference type="RefSeq" id="WP_079046257.1">
    <property type="nucleotide sequence ID" value="NZ_JYIJ01000019.1"/>
</dbReference>
<protein>
    <recommendedName>
        <fullName evidence="8">DoxX family protein</fullName>
    </recommendedName>
</protein>
<dbReference type="EMBL" id="LAXD01000001">
    <property type="protein sequence ID" value="KWW98791.1"/>
    <property type="molecule type" value="Genomic_DNA"/>
</dbReference>
<dbReference type="Proteomes" id="UP000070188">
    <property type="component" value="Unassembled WGS sequence"/>
</dbReference>
<comment type="subcellular location">
    <subcellularLocation>
        <location evidence="1">Membrane</location>
        <topology evidence="1">Multi-pass membrane protein</topology>
    </subcellularLocation>
</comment>
<dbReference type="PATRIC" id="fig|1469144.10.peg.515"/>
<keyword evidence="4 5" id="KW-0472">Membrane</keyword>
<organism evidence="6 7">
    <name type="scientific">Carbonactinospora thermoautotrophica</name>
    <dbReference type="NCBI Taxonomy" id="1469144"/>
    <lineage>
        <taxon>Bacteria</taxon>
        <taxon>Bacillati</taxon>
        <taxon>Actinomycetota</taxon>
        <taxon>Actinomycetes</taxon>
        <taxon>Kitasatosporales</taxon>
        <taxon>Carbonactinosporaceae</taxon>
        <taxon>Carbonactinospora</taxon>
    </lineage>
</organism>
<comment type="caution">
    <text evidence="6">The sequence shown here is derived from an EMBL/GenBank/DDBJ whole genome shotgun (WGS) entry which is preliminary data.</text>
</comment>
<evidence type="ECO:0000256" key="5">
    <source>
        <dbReference type="SAM" id="Phobius"/>
    </source>
</evidence>
<dbReference type="Pfam" id="PF07681">
    <property type="entry name" value="DoxX"/>
    <property type="match status" value="1"/>
</dbReference>
<keyword evidence="2 5" id="KW-0812">Transmembrane</keyword>
<evidence type="ECO:0000256" key="3">
    <source>
        <dbReference type="ARBA" id="ARBA00022989"/>
    </source>
</evidence>
<dbReference type="GO" id="GO:0016020">
    <property type="term" value="C:membrane"/>
    <property type="evidence" value="ECO:0007669"/>
    <property type="project" value="UniProtKB-SubCell"/>
</dbReference>
<dbReference type="InterPro" id="IPR032808">
    <property type="entry name" value="DoxX"/>
</dbReference>
<evidence type="ECO:0000256" key="4">
    <source>
        <dbReference type="ARBA" id="ARBA00023136"/>
    </source>
</evidence>
<gene>
    <name evidence="6" type="ORF">LI90_420</name>
</gene>
<proteinExistence type="predicted"/>
<keyword evidence="3 5" id="KW-1133">Transmembrane helix</keyword>
<evidence type="ECO:0000313" key="7">
    <source>
        <dbReference type="Proteomes" id="UP000070188"/>
    </source>
</evidence>
<evidence type="ECO:0000256" key="1">
    <source>
        <dbReference type="ARBA" id="ARBA00004141"/>
    </source>
</evidence>
<evidence type="ECO:0008006" key="8">
    <source>
        <dbReference type="Google" id="ProtNLM"/>
    </source>
</evidence>
<feature type="transmembrane region" description="Helical" evidence="5">
    <location>
        <begin position="159"/>
        <end position="178"/>
    </location>
</feature>
<dbReference type="PANTHER" id="PTHR39157">
    <property type="entry name" value="INTEGRAL MEMBRANE PROTEIN-RELATED"/>
    <property type="match status" value="1"/>
</dbReference>
<accession>A0A132MN06</accession>
<dbReference type="OrthoDB" id="5243575at2"/>
<reference evidence="7" key="1">
    <citation type="submission" date="2015-04" db="EMBL/GenBank/DDBJ databases">
        <title>Physiological reanalysis, assessment of diazotrophy, and genome sequences of multiple isolates of Streptomyces thermoautotrophicus.</title>
        <authorList>
            <person name="MacKellar D.C."/>
            <person name="Lieber L."/>
            <person name="Norman J."/>
            <person name="Bolger A."/>
            <person name="Tobin C."/>
            <person name="Murray J.W."/>
            <person name="Chang R."/>
            <person name="Ford T."/>
            <person name="Nguyen P.Q."/>
            <person name="Woodward J."/>
            <person name="Permingeat H."/>
            <person name="Joshi N.S."/>
            <person name="Silver P.A."/>
            <person name="Usadel B."/>
            <person name="Rutherford A.W."/>
            <person name="Friesen M."/>
            <person name="Prell J."/>
        </authorList>
    </citation>
    <scope>NUCLEOTIDE SEQUENCE [LARGE SCALE GENOMIC DNA]</scope>
    <source>
        <strain evidence="7">H1</strain>
    </source>
</reference>